<dbReference type="EMBL" id="AWTN01000094">
    <property type="protein sequence ID" value="KGG90954.1"/>
    <property type="molecule type" value="Genomic_DNA"/>
</dbReference>
<organism evidence="1 2">
    <name type="scientific">Comamonas thiooxydans</name>
    <dbReference type="NCBI Taxonomy" id="363952"/>
    <lineage>
        <taxon>Bacteria</taxon>
        <taxon>Pseudomonadati</taxon>
        <taxon>Pseudomonadota</taxon>
        <taxon>Betaproteobacteria</taxon>
        <taxon>Burkholderiales</taxon>
        <taxon>Comamonadaceae</taxon>
        <taxon>Comamonas</taxon>
    </lineage>
</organism>
<evidence type="ECO:0000313" key="1">
    <source>
        <dbReference type="EMBL" id="KGG90954.1"/>
    </source>
</evidence>
<protein>
    <submittedName>
        <fullName evidence="1">Uncharacterized protein</fullName>
    </submittedName>
</protein>
<dbReference type="AlphaFoldDB" id="A0A0E3BDA3"/>
<name>A0A0E3BDA3_9BURK</name>
<proteinExistence type="predicted"/>
<gene>
    <name evidence="1" type="ORF">P245_14380</name>
</gene>
<dbReference type="Proteomes" id="UP000029567">
    <property type="component" value="Unassembled WGS sequence"/>
</dbReference>
<accession>A0A0E3BDA3</accession>
<comment type="caution">
    <text evidence="1">The sequence shown here is derived from an EMBL/GenBank/DDBJ whole genome shotgun (WGS) entry which is preliminary data.</text>
</comment>
<reference evidence="1 2" key="1">
    <citation type="submission" date="2013-09" db="EMBL/GenBank/DDBJ databases">
        <title>High correlation between genotypes and phenotypes of environmental bacteria Comamonas testosteroni strains.</title>
        <authorList>
            <person name="Liu L."/>
            <person name="Zhu W."/>
            <person name="Xia X."/>
            <person name="Xu B."/>
            <person name="Luo M."/>
            <person name="Wang G."/>
        </authorList>
    </citation>
    <scope>NUCLEOTIDE SEQUENCE [LARGE SCALE GENOMIC DNA]</scope>
    <source>
        <strain evidence="1 2">JL14</strain>
    </source>
</reference>
<sequence>MAANVPRIDYDPATGKCLGLLVESTRTNTALNSDTFSSWTKSRSTVVDTTVPSPDPTKFAKKLVDNTELNEHVVNYAFTPAASTTYVFSCFLKAAERNFAFISIRNFANQTVGWSVSIDLTTYQTFGAPTSTAGETLTITPLPDGWCRVSLSTTTIAAPVGTINPTLGAKDSLTASGTYVGDGTSGIYIFGAQVEVGASPSSYIPTAGAAVTRAADLVSIDYTLPTVGAIVSSLAGVSSANSSNAYVWSAINPADHNADHAYFYYPGASQSTNWWVNKGGVGQSGGNVLGRRQSAGFCFDASAKTAAIASGSLLFEDTTRPKDFPSNLSQLLLGRSRTNANFLNGCISRLAVYSGRITNAQLQRLTA</sequence>
<evidence type="ECO:0000313" key="2">
    <source>
        <dbReference type="Proteomes" id="UP000029567"/>
    </source>
</evidence>